<proteinExistence type="predicted"/>
<evidence type="ECO:0000313" key="1">
    <source>
        <dbReference type="EMBL" id="AWT60707.1"/>
    </source>
</evidence>
<sequence>MAKKLAFENEIMQEQIKDNETVMAELKDNINGGNVILGRVQSFPINKIPTQTLDYLGQPLRIYNGKKWRYSDQIHDSYVGTKISFRIQFENGVVSECGCGDQQ</sequence>
<reference evidence="1 2" key="1">
    <citation type="submission" date="2018-06" db="EMBL/GenBank/DDBJ databases">
        <title>Draft Genome Sequence of a Novel Marine Bacterium Related to the Verrucomicrobia.</title>
        <authorList>
            <person name="Vosseberg J."/>
            <person name="Martijn J."/>
            <person name="Ettema T.J.G."/>
        </authorList>
    </citation>
    <scope>NUCLEOTIDE SEQUENCE [LARGE SCALE GENOMIC DNA]</scope>
    <source>
        <strain evidence="1">TARA_B100001123</strain>
    </source>
</reference>
<accession>A0A2Z4AKD9</accession>
<dbReference type="KEGG" id="mtar:DF168_01926"/>
<dbReference type="Proteomes" id="UP000247465">
    <property type="component" value="Chromosome"/>
</dbReference>
<evidence type="ECO:0000313" key="2">
    <source>
        <dbReference type="Proteomes" id="UP000247465"/>
    </source>
</evidence>
<dbReference type="EMBL" id="CP029803">
    <property type="protein sequence ID" value="AWT60707.1"/>
    <property type="molecule type" value="Genomic_DNA"/>
</dbReference>
<protein>
    <submittedName>
        <fullName evidence="1">Uncharacterized protein</fullName>
    </submittedName>
</protein>
<organism evidence="1 2">
    <name type="scientific">Candidatus Moanibacter tarae</name>
    <dbReference type="NCBI Taxonomy" id="2200854"/>
    <lineage>
        <taxon>Bacteria</taxon>
        <taxon>Pseudomonadati</taxon>
        <taxon>Verrucomicrobiota</taxon>
        <taxon>Opitutia</taxon>
        <taxon>Puniceicoccales</taxon>
        <taxon>Puniceicoccales incertae sedis</taxon>
        <taxon>Candidatus Moanibacter</taxon>
    </lineage>
</organism>
<name>A0A2Z4AKD9_9BACT</name>
<gene>
    <name evidence="1" type="ORF">DF168_01926</name>
</gene>
<dbReference type="AlphaFoldDB" id="A0A2Z4AKD9"/>